<dbReference type="SUPFAM" id="SSF46689">
    <property type="entry name" value="Homeodomain-like"/>
    <property type="match status" value="1"/>
</dbReference>
<accession>A0ABV2K0P6</accession>
<protein>
    <submittedName>
        <fullName evidence="6">AcrR family transcriptional regulator</fullName>
    </submittedName>
</protein>
<proteinExistence type="predicted"/>
<evidence type="ECO:0000256" key="4">
    <source>
        <dbReference type="PROSITE-ProRule" id="PRU00335"/>
    </source>
</evidence>
<comment type="caution">
    <text evidence="6">The sequence shown here is derived from an EMBL/GenBank/DDBJ whole genome shotgun (WGS) entry which is preliminary data.</text>
</comment>
<keyword evidence="7" id="KW-1185">Reference proteome</keyword>
<evidence type="ECO:0000256" key="2">
    <source>
        <dbReference type="ARBA" id="ARBA00023125"/>
    </source>
</evidence>
<keyword evidence="1" id="KW-0805">Transcription regulation</keyword>
<evidence type="ECO:0000256" key="1">
    <source>
        <dbReference type="ARBA" id="ARBA00023015"/>
    </source>
</evidence>
<keyword evidence="2 4" id="KW-0238">DNA-binding</keyword>
<dbReference type="InterPro" id="IPR001647">
    <property type="entry name" value="HTH_TetR"/>
</dbReference>
<evidence type="ECO:0000313" key="6">
    <source>
        <dbReference type="EMBL" id="MET3654651.1"/>
    </source>
</evidence>
<dbReference type="PANTHER" id="PTHR47506:SF7">
    <property type="entry name" value="TRANSCRIPTIONAL REGULATORY PROTEIN"/>
    <property type="match status" value="1"/>
</dbReference>
<dbReference type="PROSITE" id="PS50977">
    <property type="entry name" value="HTH_TETR_2"/>
    <property type="match status" value="1"/>
</dbReference>
<organism evidence="6 7">
    <name type="scientific">Dyella japonica</name>
    <dbReference type="NCBI Taxonomy" id="231455"/>
    <lineage>
        <taxon>Bacteria</taxon>
        <taxon>Pseudomonadati</taxon>
        <taxon>Pseudomonadota</taxon>
        <taxon>Gammaproteobacteria</taxon>
        <taxon>Lysobacterales</taxon>
        <taxon>Rhodanobacteraceae</taxon>
        <taxon>Dyella</taxon>
    </lineage>
</organism>
<name>A0ABV2K0P6_9GAMM</name>
<gene>
    <name evidence="6" type="ORF">ABIC75_004399</name>
</gene>
<dbReference type="Gene3D" id="1.10.10.60">
    <property type="entry name" value="Homeodomain-like"/>
    <property type="match status" value="1"/>
</dbReference>
<dbReference type="InterPro" id="IPR009057">
    <property type="entry name" value="Homeodomain-like_sf"/>
</dbReference>
<evidence type="ECO:0000313" key="7">
    <source>
        <dbReference type="Proteomes" id="UP001549184"/>
    </source>
</evidence>
<dbReference type="PRINTS" id="PR00455">
    <property type="entry name" value="HTHTETR"/>
</dbReference>
<dbReference type="PANTHER" id="PTHR47506">
    <property type="entry name" value="TRANSCRIPTIONAL REGULATORY PROTEIN"/>
    <property type="match status" value="1"/>
</dbReference>
<dbReference type="RefSeq" id="WP_354015998.1">
    <property type="nucleotide sequence ID" value="NZ_JBEPMU010000008.1"/>
</dbReference>
<dbReference type="SUPFAM" id="SSF48498">
    <property type="entry name" value="Tetracyclin repressor-like, C-terminal domain"/>
    <property type="match status" value="1"/>
</dbReference>
<evidence type="ECO:0000259" key="5">
    <source>
        <dbReference type="PROSITE" id="PS50977"/>
    </source>
</evidence>
<dbReference type="Proteomes" id="UP001549184">
    <property type="component" value="Unassembled WGS sequence"/>
</dbReference>
<dbReference type="EMBL" id="JBEPMU010000008">
    <property type="protein sequence ID" value="MET3654651.1"/>
    <property type="molecule type" value="Genomic_DNA"/>
</dbReference>
<dbReference type="InterPro" id="IPR036271">
    <property type="entry name" value="Tet_transcr_reg_TetR-rel_C_sf"/>
</dbReference>
<feature type="DNA-binding region" description="H-T-H motif" evidence="4">
    <location>
        <begin position="32"/>
        <end position="51"/>
    </location>
</feature>
<evidence type="ECO:0000256" key="3">
    <source>
        <dbReference type="ARBA" id="ARBA00023163"/>
    </source>
</evidence>
<keyword evidence="3" id="KW-0804">Transcription</keyword>
<dbReference type="Pfam" id="PF00440">
    <property type="entry name" value="TetR_N"/>
    <property type="match status" value="1"/>
</dbReference>
<dbReference type="Gene3D" id="1.10.357.10">
    <property type="entry name" value="Tetracycline Repressor, domain 2"/>
    <property type="match status" value="1"/>
</dbReference>
<sequence>MRYEKGQKATTRRQILETASRCFRRDGVSAAGIAGIMSEAGLTNGAFYTHFASKEELVRDALAEALDGQQRRLEEDLHAGLSLEAVIRGYLNPDHLKAPEIGCPSAALLPEIARQPQPTREAYEQGLSRYVSLLAGQLENPDSAAAHRRATAIFALMVGTLEFARAVADTSRAEKILEGGIEAALLLADAQFA</sequence>
<feature type="domain" description="HTH tetR-type" evidence="5">
    <location>
        <begin position="9"/>
        <end position="69"/>
    </location>
</feature>
<reference evidence="6 7" key="1">
    <citation type="submission" date="2024-06" db="EMBL/GenBank/DDBJ databases">
        <title>Sorghum-associated microbial communities from plants grown in Nebraska, USA.</title>
        <authorList>
            <person name="Schachtman D."/>
        </authorList>
    </citation>
    <scope>NUCLEOTIDE SEQUENCE [LARGE SCALE GENOMIC DNA]</scope>
    <source>
        <strain evidence="6 7">1073</strain>
    </source>
</reference>